<sequence>MAGDRSYGDLRTRTGHGTDWLSPSKETKPVVDAEEEEEEERLTSRWPAAEARLGSVVLAAGSGRRRGGEVRRAGRPDLGEGFWRRRRALVGTGERRRRGRYAPDSVESGPAASVGFDGDGSGQAPLSFTPFTEPGKSKSWGANRLWLFFK</sequence>
<evidence type="ECO:0000313" key="3">
    <source>
        <dbReference type="Proteomes" id="UP000729402"/>
    </source>
</evidence>
<organism evidence="2 3">
    <name type="scientific">Zizania palustris</name>
    <name type="common">Northern wild rice</name>
    <dbReference type="NCBI Taxonomy" id="103762"/>
    <lineage>
        <taxon>Eukaryota</taxon>
        <taxon>Viridiplantae</taxon>
        <taxon>Streptophyta</taxon>
        <taxon>Embryophyta</taxon>
        <taxon>Tracheophyta</taxon>
        <taxon>Spermatophyta</taxon>
        <taxon>Magnoliopsida</taxon>
        <taxon>Liliopsida</taxon>
        <taxon>Poales</taxon>
        <taxon>Poaceae</taxon>
        <taxon>BOP clade</taxon>
        <taxon>Oryzoideae</taxon>
        <taxon>Oryzeae</taxon>
        <taxon>Zizaniinae</taxon>
        <taxon>Zizania</taxon>
    </lineage>
</organism>
<proteinExistence type="predicted"/>
<comment type="caution">
    <text evidence="2">The sequence shown here is derived from an EMBL/GenBank/DDBJ whole genome shotgun (WGS) entry which is preliminary data.</text>
</comment>
<evidence type="ECO:0000313" key="2">
    <source>
        <dbReference type="EMBL" id="KAG8070122.1"/>
    </source>
</evidence>
<dbReference type="Proteomes" id="UP000729402">
    <property type="component" value="Unassembled WGS sequence"/>
</dbReference>
<reference evidence="2" key="1">
    <citation type="journal article" date="2021" name="bioRxiv">
        <title>Whole Genome Assembly and Annotation of Northern Wild Rice, Zizania palustris L., Supports a Whole Genome Duplication in the Zizania Genus.</title>
        <authorList>
            <person name="Haas M."/>
            <person name="Kono T."/>
            <person name="Macchietto M."/>
            <person name="Millas R."/>
            <person name="McGilp L."/>
            <person name="Shao M."/>
            <person name="Duquette J."/>
            <person name="Hirsch C.N."/>
            <person name="Kimball J."/>
        </authorList>
    </citation>
    <scope>NUCLEOTIDE SEQUENCE</scope>
    <source>
        <tissue evidence="2">Fresh leaf tissue</tissue>
    </source>
</reference>
<feature type="compositionally biased region" description="Basic and acidic residues" evidence="1">
    <location>
        <begin position="1"/>
        <end position="12"/>
    </location>
</feature>
<reference evidence="2" key="2">
    <citation type="submission" date="2021-02" db="EMBL/GenBank/DDBJ databases">
        <authorList>
            <person name="Kimball J.A."/>
            <person name="Haas M.W."/>
            <person name="Macchietto M."/>
            <person name="Kono T."/>
            <person name="Duquette J."/>
            <person name="Shao M."/>
        </authorList>
    </citation>
    <scope>NUCLEOTIDE SEQUENCE</scope>
    <source>
        <tissue evidence="2">Fresh leaf tissue</tissue>
    </source>
</reference>
<evidence type="ECO:0000256" key="1">
    <source>
        <dbReference type="SAM" id="MobiDB-lite"/>
    </source>
</evidence>
<dbReference type="EMBL" id="JAAALK010000283">
    <property type="protein sequence ID" value="KAG8070122.1"/>
    <property type="molecule type" value="Genomic_DNA"/>
</dbReference>
<feature type="region of interest" description="Disordered" evidence="1">
    <location>
        <begin position="93"/>
        <end position="134"/>
    </location>
</feature>
<dbReference type="AlphaFoldDB" id="A0A8J5SJ25"/>
<accession>A0A8J5SJ25</accession>
<keyword evidence="3" id="KW-1185">Reference proteome</keyword>
<protein>
    <submittedName>
        <fullName evidence="2">Uncharacterized protein</fullName>
    </submittedName>
</protein>
<gene>
    <name evidence="2" type="ORF">GUJ93_ZPchr0006g45403</name>
</gene>
<name>A0A8J5SJ25_ZIZPA</name>
<feature type="region of interest" description="Disordered" evidence="1">
    <location>
        <begin position="1"/>
        <end position="44"/>
    </location>
</feature>